<gene>
    <name evidence="1" type="ORF">NE237_010421</name>
</gene>
<organism evidence="1 2">
    <name type="scientific">Protea cynaroides</name>
    <dbReference type="NCBI Taxonomy" id="273540"/>
    <lineage>
        <taxon>Eukaryota</taxon>
        <taxon>Viridiplantae</taxon>
        <taxon>Streptophyta</taxon>
        <taxon>Embryophyta</taxon>
        <taxon>Tracheophyta</taxon>
        <taxon>Spermatophyta</taxon>
        <taxon>Magnoliopsida</taxon>
        <taxon>Proteales</taxon>
        <taxon>Proteaceae</taxon>
        <taxon>Protea</taxon>
    </lineage>
</organism>
<keyword evidence="2" id="KW-1185">Reference proteome</keyword>
<accession>A0A9Q0L0J3</accession>
<comment type="caution">
    <text evidence="1">The sequence shown here is derived from an EMBL/GenBank/DDBJ whole genome shotgun (WGS) entry which is preliminary data.</text>
</comment>
<protein>
    <submittedName>
        <fullName evidence="1">Uncharacterized protein</fullName>
    </submittedName>
</protein>
<sequence length="203" mass="21474">MGPASTIPAGVSTFAGRTAPRLDQVNVTLPVHYEWPTRIPKTVSPSRVTLGLWADAKDDEDFGVEDGELQDSEAVSVTQTESISGLPMLAAEDISELSSRGLPSQMISPGVVIVSSPERVEVVYDDILAVDKALQETDGAFIEVGKSNRGRLAGRGNLHGVDAAQSPCVNLEDITAAVVGNHNQTVKPVTFSPRVTRSRRGAG</sequence>
<evidence type="ECO:0000313" key="1">
    <source>
        <dbReference type="EMBL" id="KAJ4979641.1"/>
    </source>
</evidence>
<reference evidence="1" key="1">
    <citation type="journal article" date="2023" name="Plant J.">
        <title>The genome of the king protea, Protea cynaroides.</title>
        <authorList>
            <person name="Chang J."/>
            <person name="Duong T.A."/>
            <person name="Schoeman C."/>
            <person name="Ma X."/>
            <person name="Roodt D."/>
            <person name="Barker N."/>
            <person name="Li Z."/>
            <person name="Van de Peer Y."/>
            <person name="Mizrachi E."/>
        </authorList>
    </citation>
    <scope>NUCLEOTIDE SEQUENCE</scope>
    <source>
        <tissue evidence="1">Young leaves</tissue>
    </source>
</reference>
<dbReference type="EMBL" id="JAMYWD010000002">
    <property type="protein sequence ID" value="KAJ4979641.1"/>
    <property type="molecule type" value="Genomic_DNA"/>
</dbReference>
<proteinExistence type="predicted"/>
<name>A0A9Q0L0J3_9MAGN</name>
<dbReference type="AlphaFoldDB" id="A0A9Q0L0J3"/>
<evidence type="ECO:0000313" key="2">
    <source>
        <dbReference type="Proteomes" id="UP001141806"/>
    </source>
</evidence>
<dbReference type="Proteomes" id="UP001141806">
    <property type="component" value="Unassembled WGS sequence"/>
</dbReference>